<dbReference type="CDD" id="cd14744">
    <property type="entry name" value="PAAR_CT_2"/>
    <property type="match status" value="1"/>
</dbReference>
<feature type="compositionally biased region" description="Polar residues" evidence="1">
    <location>
        <begin position="100"/>
        <end position="109"/>
    </location>
</feature>
<evidence type="ECO:0000313" key="2">
    <source>
        <dbReference type="EMBL" id="VVO28487.1"/>
    </source>
</evidence>
<protein>
    <recommendedName>
        <fullName evidence="4">PAAR domain-containing protein</fullName>
    </recommendedName>
</protein>
<dbReference type="Pfam" id="PF05488">
    <property type="entry name" value="PAAR_motif"/>
    <property type="match status" value="1"/>
</dbReference>
<evidence type="ECO:0000256" key="1">
    <source>
        <dbReference type="SAM" id="MobiDB-lite"/>
    </source>
</evidence>
<organism evidence="2 3">
    <name type="scientific">Pseudomonas fluorescens</name>
    <dbReference type="NCBI Taxonomy" id="294"/>
    <lineage>
        <taxon>Bacteria</taxon>
        <taxon>Pseudomonadati</taxon>
        <taxon>Pseudomonadota</taxon>
        <taxon>Gammaproteobacteria</taxon>
        <taxon>Pseudomonadales</taxon>
        <taxon>Pseudomonadaceae</taxon>
        <taxon>Pseudomonas</taxon>
    </lineage>
</organism>
<evidence type="ECO:0000313" key="3">
    <source>
        <dbReference type="Proteomes" id="UP000381093"/>
    </source>
</evidence>
<dbReference type="AlphaFoldDB" id="A0A5E7EQ80"/>
<evidence type="ECO:0008006" key="4">
    <source>
        <dbReference type="Google" id="ProtNLM"/>
    </source>
</evidence>
<sequence length="471" mass="50013">MNEGYFIGLDDKTTCGGKVLDGDTRVMMYGLAHAREGDRVTCGEDGKTYRIVGGVSHIISHGKHVAGTLDSYSNCPCKAQLIPSVFTATYQNEARPARNATHSAAQPNSPAAARHSVAPRQSGFVPSSPPAPAVFNSVVPQEPGFYVVPKSMTREALEATLFPARDSAVMSKFHALNPRSGDLKAGSMIVLSDPDNTSCTYQEALLMQTAQQVKADLDPLTPEEADFMFRHAAEIASFTGRTSTWLGVSAMVMEKHLTSLRDTLQAMERLHQDTYRQHGHLRSPQFFAERKRLLAQLDAHLLNSTRLRGQTTLGDHPKLKTALGISSRSLVHHWDKAGGPGQIPGYATHVNATSRAAKYMQSGGYIGIGIGGVSSLLSIQEVCNTGSAEACEKVKFTEGGKFFGSTSGGIAGGEIARHASGPICLALGVSTGVGGVICVAAVIGVGAWVGTTYVGTGGERAGEILYEKTHQ</sequence>
<proteinExistence type="predicted"/>
<accession>A0A5E7EQ80</accession>
<dbReference type="InterPro" id="IPR008727">
    <property type="entry name" value="PAAR_motif"/>
</dbReference>
<name>A0A5E7EQ80_PSEFL</name>
<dbReference type="RefSeq" id="WP_150766751.1">
    <property type="nucleotide sequence ID" value="NZ_CABVHW010000021.1"/>
</dbReference>
<feature type="region of interest" description="Disordered" evidence="1">
    <location>
        <begin position="96"/>
        <end position="126"/>
    </location>
</feature>
<gene>
    <name evidence="2" type="ORF">PS710_04830</name>
</gene>
<dbReference type="Proteomes" id="UP000381093">
    <property type="component" value="Unassembled WGS sequence"/>
</dbReference>
<dbReference type="EMBL" id="CABVHW010000021">
    <property type="protein sequence ID" value="VVO28487.1"/>
    <property type="molecule type" value="Genomic_DNA"/>
</dbReference>
<reference evidence="2 3" key="1">
    <citation type="submission" date="2019-09" db="EMBL/GenBank/DDBJ databases">
        <authorList>
            <person name="Chandra G."/>
            <person name="Truman W A."/>
        </authorList>
    </citation>
    <scope>NUCLEOTIDE SEQUENCE [LARGE SCALE GENOMIC DNA]</scope>
    <source>
        <strain evidence="2">PS710</strain>
    </source>
</reference>